<accession>D9SDE2</accession>
<gene>
    <name evidence="1" type="ordered locus">Galf_2745</name>
</gene>
<dbReference type="KEGG" id="gca:Galf_2745"/>
<organism evidence="1 2">
    <name type="scientific">Gallionella capsiferriformans (strain ES-2)</name>
    <name type="common">Gallionella ferruginea capsiferriformans (strain ES-2)</name>
    <dbReference type="NCBI Taxonomy" id="395494"/>
    <lineage>
        <taxon>Bacteria</taxon>
        <taxon>Pseudomonadati</taxon>
        <taxon>Pseudomonadota</taxon>
        <taxon>Betaproteobacteria</taxon>
        <taxon>Nitrosomonadales</taxon>
        <taxon>Gallionellaceae</taxon>
        <taxon>Gallionella</taxon>
    </lineage>
</organism>
<keyword evidence="2" id="KW-1185">Reference proteome</keyword>
<dbReference type="InterPro" id="IPR009609">
    <property type="entry name" value="Phosphonate_metab_PhnG"/>
</dbReference>
<dbReference type="RefSeq" id="WP_013294642.1">
    <property type="nucleotide sequence ID" value="NC_014394.1"/>
</dbReference>
<dbReference type="OrthoDB" id="5615100at2"/>
<keyword evidence="1" id="KW-0456">Lyase</keyword>
<dbReference type="Proteomes" id="UP000001235">
    <property type="component" value="Chromosome"/>
</dbReference>
<dbReference type="GO" id="GO:0015716">
    <property type="term" value="P:organic phosphonate transport"/>
    <property type="evidence" value="ECO:0007669"/>
    <property type="project" value="InterPro"/>
</dbReference>
<name>D9SDE2_GALCS</name>
<dbReference type="AlphaFoldDB" id="D9SDE2"/>
<dbReference type="STRING" id="395494.Galf_2745"/>
<reference evidence="1 2" key="1">
    <citation type="submission" date="2010-08" db="EMBL/GenBank/DDBJ databases">
        <title>Complete sequence of Gallionella capsiferriformans ES-2.</title>
        <authorList>
            <consortium name="US DOE Joint Genome Institute"/>
            <person name="Lucas S."/>
            <person name="Copeland A."/>
            <person name="Lapidus A."/>
            <person name="Cheng J.-F."/>
            <person name="Bruce D."/>
            <person name="Goodwin L."/>
            <person name="Pitluck S."/>
            <person name="Chertkov O."/>
            <person name="Davenport K.W."/>
            <person name="Detter J.C."/>
            <person name="Han C."/>
            <person name="Tapia R."/>
            <person name="Land M."/>
            <person name="Hauser L."/>
            <person name="Chang Y.-J."/>
            <person name="Jeffries C."/>
            <person name="Kyrpides N."/>
            <person name="Ivanova N."/>
            <person name="Mikhailova N."/>
            <person name="Shelobolina E.S."/>
            <person name="Picardal F."/>
            <person name="Roden E."/>
            <person name="Emerson D."/>
            <person name="Woyke T."/>
        </authorList>
    </citation>
    <scope>NUCLEOTIDE SEQUENCE [LARGE SCALE GENOMIC DNA]</scope>
    <source>
        <strain evidence="1 2">ES-2</strain>
    </source>
</reference>
<dbReference type="GO" id="GO:0016829">
    <property type="term" value="F:lyase activity"/>
    <property type="evidence" value="ECO:0007669"/>
    <property type="project" value="UniProtKB-KW"/>
</dbReference>
<evidence type="ECO:0000313" key="2">
    <source>
        <dbReference type="Proteomes" id="UP000001235"/>
    </source>
</evidence>
<evidence type="ECO:0000313" key="1">
    <source>
        <dbReference type="EMBL" id="ADL56740.1"/>
    </source>
</evidence>
<proteinExistence type="predicted"/>
<dbReference type="EMBL" id="CP002159">
    <property type="protein sequence ID" value="ADL56740.1"/>
    <property type="molecule type" value="Genomic_DNA"/>
</dbReference>
<dbReference type="eggNOG" id="COG3624">
    <property type="taxonomic scope" value="Bacteria"/>
</dbReference>
<dbReference type="NCBIfam" id="TIGR03293">
    <property type="entry name" value="PhnG_redo"/>
    <property type="match status" value="1"/>
</dbReference>
<sequence>MNILRNDWPRALCQLNAAEIKAVAASLSSDIEVRDVVLPQAGLGLLSLTDGAFHEPFYLGEIPVARAEVILKTTDGREVQGGSVLVDDRAQLARSIAILDAILSGKLPGCDVAEKLVKKGELMRMQKISERRQMLAATRVDFSLLEQEDDEDAE</sequence>
<dbReference type="Pfam" id="PF06754">
    <property type="entry name" value="PhnG"/>
    <property type="match status" value="1"/>
</dbReference>
<dbReference type="HOGENOM" id="CLU_120455_0_0_4"/>
<dbReference type="GO" id="GO:0019634">
    <property type="term" value="P:organic phosphonate metabolic process"/>
    <property type="evidence" value="ECO:0007669"/>
    <property type="project" value="InterPro"/>
</dbReference>
<protein>
    <submittedName>
        <fullName evidence="1">Phosphonate C-P lyase system protein PhnG</fullName>
    </submittedName>
</protein>